<dbReference type="CDD" id="cd00200">
    <property type="entry name" value="WD40"/>
    <property type="match status" value="1"/>
</dbReference>
<sequence length="515" mass="57127">MSIDSDQINYLIYRYLIESGFQHSSFTFAQESGITKSTVTANKLPPGALIAHLQKALNYVQAEVNLTEDGRPADLEDLETIEALNLIEACQPEVCQQRRQQLMERLREQNKPGADVKLGVPVIRAWSRHTQRQKLMMFAPQSIDLISEPADEAAEPMEVPTDSVTTFRGHEQIVFTCVWHPTEPLLASGSNDATVRIWNLKEPKSMPLILRHLAPPGEEVPMDVTSVQWSPAGELLASGCFDGSARIWTKQGELQCRLRAHTGPLFCLRWSPSGKQLLTCSVDQSAIVWDVASGTTRRVFTFHHGPCVGVAWKSEEVFASCSIDGSVIVCHVTENEPLHRFTGHTDEVNVVSWHAAGQLLASCSDDNTARIWSLEAAACQHVLRHDDKLYTLAWARPFGSRLVVAQISKPISFPLLCSASFDRTIKVWDGRKGSCIFSLVGHTSPVYSVCFSHDCRYVASGSFDHRVIIWSLENGQPVATRKQQEGIYEVGWDAKDEHVSLCTSGGIVAVIQAPR</sequence>
<evidence type="ECO:0000256" key="7">
    <source>
        <dbReference type="PROSITE-ProRule" id="PRU00221"/>
    </source>
</evidence>
<protein>
    <submittedName>
        <fullName evidence="8">Uncharacterized protein</fullName>
    </submittedName>
</protein>
<dbReference type="Pfam" id="PF00400">
    <property type="entry name" value="WD40"/>
    <property type="match status" value="6"/>
</dbReference>
<accession>A9V922</accession>
<dbReference type="InParanoid" id="A9V922"/>
<dbReference type="InterPro" id="IPR011047">
    <property type="entry name" value="Quinoprotein_ADH-like_sf"/>
</dbReference>
<comment type="subcellular location">
    <subcellularLocation>
        <location evidence="1">Nucleus</location>
    </subcellularLocation>
</comment>
<dbReference type="RefSeq" id="XP_001749171.1">
    <property type="nucleotide sequence ID" value="XM_001749119.1"/>
</dbReference>
<dbReference type="PROSITE" id="PS50294">
    <property type="entry name" value="WD_REPEATS_REGION"/>
    <property type="match status" value="4"/>
</dbReference>
<dbReference type="GO" id="GO:0003714">
    <property type="term" value="F:transcription corepressor activity"/>
    <property type="evidence" value="ECO:0000318"/>
    <property type="project" value="GO_Central"/>
</dbReference>
<keyword evidence="2 7" id="KW-0853">WD repeat</keyword>
<dbReference type="InterPro" id="IPR045183">
    <property type="entry name" value="Ebi-like"/>
</dbReference>
<dbReference type="OMA" id="KWNKCGN"/>
<dbReference type="FunFam" id="2.130.10.10:FF:000218">
    <property type="entry name" value="WD40 repeat-containing protein HOS15"/>
    <property type="match status" value="1"/>
</dbReference>
<evidence type="ECO:0000313" key="8">
    <source>
        <dbReference type="EMBL" id="EDQ85977.1"/>
    </source>
</evidence>
<evidence type="ECO:0000256" key="6">
    <source>
        <dbReference type="ARBA" id="ARBA00023242"/>
    </source>
</evidence>
<dbReference type="Gene3D" id="2.130.10.10">
    <property type="entry name" value="YVTN repeat-like/Quinoprotein amine dehydrogenase"/>
    <property type="match status" value="1"/>
</dbReference>
<dbReference type="SUPFAM" id="SSF50998">
    <property type="entry name" value="Quinoprotein alcohol dehydrogenase-like"/>
    <property type="match status" value="1"/>
</dbReference>
<dbReference type="Proteomes" id="UP000001357">
    <property type="component" value="Unassembled WGS sequence"/>
</dbReference>
<keyword evidence="4" id="KW-0805">Transcription regulation</keyword>
<dbReference type="eggNOG" id="KOG0273">
    <property type="taxonomic scope" value="Eukaryota"/>
</dbReference>
<dbReference type="PANTHER" id="PTHR22846:SF2">
    <property type="entry name" value="F-BOX-LIKE_WD REPEAT-CONTAINING PROTEIN EBI"/>
    <property type="match status" value="1"/>
</dbReference>
<dbReference type="GO" id="GO:0006357">
    <property type="term" value="P:regulation of transcription by RNA polymerase II"/>
    <property type="evidence" value="ECO:0000318"/>
    <property type="project" value="GO_Central"/>
</dbReference>
<dbReference type="InterPro" id="IPR006594">
    <property type="entry name" value="LisH"/>
</dbReference>
<keyword evidence="6" id="KW-0539">Nucleus</keyword>
<dbReference type="GO" id="GO:0000118">
    <property type="term" value="C:histone deacetylase complex"/>
    <property type="evidence" value="ECO:0000318"/>
    <property type="project" value="GO_Central"/>
</dbReference>
<feature type="repeat" description="WD" evidence="7">
    <location>
        <begin position="258"/>
        <end position="299"/>
    </location>
</feature>
<evidence type="ECO:0000256" key="2">
    <source>
        <dbReference type="ARBA" id="ARBA00022574"/>
    </source>
</evidence>
<dbReference type="PANTHER" id="PTHR22846">
    <property type="entry name" value="WD40 REPEAT PROTEIN"/>
    <property type="match status" value="1"/>
</dbReference>
<dbReference type="InterPro" id="IPR019775">
    <property type="entry name" value="WD40_repeat_CS"/>
</dbReference>
<dbReference type="KEGG" id="mbr:MONBRDRAFT_38605"/>
<dbReference type="STRING" id="81824.A9V922"/>
<evidence type="ECO:0000256" key="5">
    <source>
        <dbReference type="ARBA" id="ARBA00023163"/>
    </source>
</evidence>
<dbReference type="PROSITE" id="PS50896">
    <property type="entry name" value="LISH"/>
    <property type="match status" value="1"/>
</dbReference>
<dbReference type="EMBL" id="CH991569">
    <property type="protein sequence ID" value="EDQ85977.1"/>
    <property type="molecule type" value="Genomic_DNA"/>
</dbReference>
<dbReference type="PROSITE" id="PS50082">
    <property type="entry name" value="WD_REPEATS_2"/>
    <property type="match status" value="6"/>
</dbReference>
<dbReference type="InterPro" id="IPR015943">
    <property type="entry name" value="WD40/YVTN_repeat-like_dom_sf"/>
</dbReference>
<evidence type="ECO:0000256" key="3">
    <source>
        <dbReference type="ARBA" id="ARBA00022737"/>
    </source>
</evidence>
<feature type="repeat" description="WD" evidence="7">
    <location>
        <begin position="224"/>
        <end position="248"/>
    </location>
</feature>
<dbReference type="AlphaFoldDB" id="A9V922"/>
<gene>
    <name evidence="8" type="ORF">MONBRDRAFT_38605</name>
</gene>
<dbReference type="Gene3D" id="1.20.960.30">
    <property type="match status" value="1"/>
</dbReference>
<feature type="repeat" description="WD" evidence="7">
    <location>
        <begin position="439"/>
        <end position="480"/>
    </location>
</feature>
<keyword evidence="5" id="KW-0804">Transcription</keyword>
<evidence type="ECO:0000313" key="9">
    <source>
        <dbReference type="Proteomes" id="UP000001357"/>
    </source>
</evidence>
<feature type="repeat" description="WD" evidence="7">
    <location>
        <begin position="341"/>
        <end position="382"/>
    </location>
</feature>
<evidence type="ECO:0000256" key="4">
    <source>
        <dbReference type="ARBA" id="ARBA00023015"/>
    </source>
</evidence>
<dbReference type="PROSITE" id="PS00678">
    <property type="entry name" value="WD_REPEATS_1"/>
    <property type="match status" value="2"/>
</dbReference>
<keyword evidence="9" id="KW-1185">Reference proteome</keyword>
<dbReference type="GeneID" id="5894419"/>
<dbReference type="Pfam" id="PF08513">
    <property type="entry name" value="LisH"/>
    <property type="match status" value="1"/>
</dbReference>
<name>A9V922_MONBE</name>
<dbReference type="SMART" id="SM00667">
    <property type="entry name" value="LisH"/>
    <property type="match status" value="1"/>
</dbReference>
<dbReference type="SMART" id="SM00320">
    <property type="entry name" value="WD40"/>
    <property type="match status" value="7"/>
</dbReference>
<evidence type="ECO:0000256" key="1">
    <source>
        <dbReference type="ARBA" id="ARBA00004123"/>
    </source>
</evidence>
<dbReference type="FunFam" id="1.20.960.30:FF:000001">
    <property type="entry name" value="F-box-like/WD repeat-containing protein TBL1XR1"/>
    <property type="match status" value="1"/>
</dbReference>
<dbReference type="FunCoup" id="A9V922">
    <property type="interactions" value="1053"/>
</dbReference>
<keyword evidence="3" id="KW-0677">Repeat</keyword>
<dbReference type="InterPro" id="IPR020472">
    <property type="entry name" value="WD40_PAC1"/>
</dbReference>
<feature type="repeat" description="WD" evidence="7">
    <location>
        <begin position="167"/>
        <end position="208"/>
    </location>
</feature>
<reference evidence="8 9" key="1">
    <citation type="journal article" date="2008" name="Nature">
        <title>The genome of the choanoflagellate Monosiga brevicollis and the origin of metazoans.</title>
        <authorList>
            <consortium name="JGI Sequencing"/>
            <person name="King N."/>
            <person name="Westbrook M.J."/>
            <person name="Young S.L."/>
            <person name="Kuo A."/>
            <person name="Abedin M."/>
            <person name="Chapman J."/>
            <person name="Fairclough S."/>
            <person name="Hellsten U."/>
            <person name="Isogai Y."/>
            <person name="Letunic I."/>
            <person name="Marr M."/>
            <person name="Pincus D."/>
            <person name="Putnam N."/>
            <person name="Rokas A."/>
            <person name="Wright K.J."/>
            <person name="Zuzow R."/>
            <person name="Dirks W."/>
            <person name="Good M."/>
            <person name="Goodstein D."/>
            <person name="Lemons D."/>
            <person name="Li W."/>
            <person name="Lyons J.B."/>
            <person name="Morris A."/>
            <person name="Nichols S."/>
            <person name="Richter D.J."/>
            <person name="Salamov A."/>
            <person name="Bork P."/>
            <person name="Lim W.A."/>
            <person name="Manning G."/>
            <person name="Miller W.T."/>
            <person name="McGinnis W."/>
            <person name="Shapiro H."/>
            <person name="Tjian R."/>
            <person name="Grigoriev I.V."/>
            <person name="Rokhsar D."/>
        </authorList>
    </citation>
    <scope>NUCLEOTIDE SEQUENCE [LARGE SCALE GENOMIC DNA]</scope>
    <source>
        <strain evidence="9">MX1 / ATCC 50154</strain>
    </source>
</reference>
<proteinExistence type="predicted"/>
<dbReference type="PRINTS" id="PR00320">
    <property type="entry name" value="GPROTEINBRPT"/>
</dbReference>
<organism evidence="8 9">
    <name type="scientific">Monosiga brevicollis</name>
    <name type="common">Choanoflagellate</name>
    <dbReference type="NCBI Taxonomy" id="81824"/>
    <lineage>
        <taxon>Eukaryota</taxon>
        <taxon>Choanoflagellata</taxon>
        <taxon>Craspedida</taxon>
        <taxon>Salpingoecidae</taxon>
        <taxon>Monosiga</taxon>
    </lineage>
</organism>
<dbReference type="InterPro" id="IPR001680">
    <property type="entry name" value="WD40_rpt"/>
</dbReference>
<feature type="repeat" description="WD" evidence="7">
    <location>
        <begin position="415"/>
        <end position="438"/>
    </location>
</feature>